<sequence>MWFMELVKSEYGSFGDVMSCGEPGKQHGTCYMYTTMS</sequence>
<proteinExistence type="predicted"/>
<organism evidence="1">
    <name type="scientific">Arundo donax</name>
    <name type="common">Giant reed</name>
    <name type="synonym">Donax arundinaceus</name>
    <dbReference type="NCBI Taxonomy" id="35708"/>
    <lineage>
        <taxon>Eukaryota</taxon>
        <taxon>Viridiplantae</taxon>
        <taxon>Streptophyta</taxon>
        <taxon>Embryophyta</taxon>
        <taxon>Tracheophyta</taxon>
        <taxon>Spermatophyta</taxon>
        <taxon>Magnoliopsida</taxon>
        <taxon>Liliopsida</taxon>
        <taxon>Poales</taxon>
        <taxon>Poaceae</taxon>
        <taxon>PACMAD clade</taxon>
        <taxon>Arundinoideae</taxon>
        <taxon>Arundineae</taxon>
        <taxon>Arundo</taxon>
    </lineage>
</organism>
<name>A0A0A9AYS8_ARUDO</name>
<evidence type="ECO:0000313" key="1">
    <source>
        <dbReference type="EMBL" id="JAD52222.1"/>
    </source>
</evidence>
<dbReference type="AlphaFoldDB" id="A0A0A9AYS8"/>
<dbReference type="EMBL" id="GBRH01245673">
    <property type="protein sequence ID" value="JAD52222.1"/>
    <property type="molecule type" value="Transcribed_RNA"/>
</dbReference>
<reference evidence="1" key="1">
    <citation type="submission" date="2014-09" db="EMBL/GenBank/DDBJ databases">
        <authorList>
            <person name="Magalhaes I.L.F."/>
            <person name="Oliveira U."/>
            <person name="Santos F.R."/>
            <person name="Vidigal T.H.D.A."/>
            <person name="Brescovit A.D."/>
            <person name="Santos A.J."/>
        </authorList>
    </citation>
    <scope>NUCLEOTIDE SEQUENCE</scope>
    <source>
        <tissue evidence="1">Shoot tissue taken approximately 20 cm above the soil surface</tissue>
    </source>
</reference>
<accession>A0A0A9AYS8</accession>
<reference evidence="1" key="2">
    <citation type="journal article" date="2015" name="Data Brief">
        <title>Shoot transcriptome of the giant reed, Arundo donax.</title>
        <authorList>
            <person name="Barrero R.A."/>
            <person name="Guerrero F.D."/>
            <person name="Moolhuijzen P."/>
            <person name="Goolsby J.A."/>
            <person name="Tidwell J."/>
            <person name="Bellgard S.E."/>
            <person name="Bellgard M.I."/>
        </authorList>
    </citation>
    <scope>NUCLEOTIDE SEQUENCE</scope>
    <source>
        <tissue evidence="1">Shoot tissue taken approximately 20 cm above the soil surface</tissue>
    </source>
</reference>
<protein>
    <submittedName>
        <fullName evidence="1">Uncharacterized protein</fullName>
    </submittedName>
</protein>